<dbReference type="SUPFAM" id="SSF53474">
    <property type="entry name" value="alpha/beta-Hydrolases"/>
    <property type="match status" value="1"/>
</dbReference>
<name>A0A841FBU5_9ACTN</name>
<comment type="caution">
    <text evidence="3">The sequence shown here is derived from an EMBL/GenBank/DDBJ whole genome shotgun (WGS) entry which is preliminary data.</text>
</comment>
<proteinExistence type="predicted"/>
<sequence>MVTFAQLQAANSQPFRDSAKAYGELADWLVDRSDAGVRQLNLVPDAWDGEGTAAAVTAIKNVCVEVDDAVVVLQRHDQILADFAGEIDKAKALLTSAIGQAQAIPATVGPDGALTVDPKDGPPAGHPAWGGINTLVTAAAKAISDAVQYATTADTTAATSLNALVPGLTSSPYPVEGIPPRGSDPKKVKEWWDSLTPSQQQFLIARNPDMIGWLDGVPVTARDQANRLTLVQQQTNLQSELERLEGEGKKDSDEYKAAKEKLDTLNMVEQRLEAGTGDGQAADGLQGNNQRAYLLGIDPSGDGKAIVAIGNPDTADNVFTYVPGTSTDLSSIKGDINRVERGVFDANNMDPSKRTAGIMWLGYDAPDKVWEKDWSFGTGDAMDLTYANNAGADLDRFQDGLRVTNAGAPSNNTMVGHSYGSTVIGVTARDHGLDVNNMVFVGSPGVGVDTAPELGIDPNNVYSSHAKNDPVLLGKDPIDLIYDVGSGQGTSDTDLIHGNNPTSKDFGGHSFKSNDGPKFADPEVKFKAAWPPVTVDPHFNGDAHSQYWDDGNESRTNMAKVVTGNGPTVTGDHK</sequence>
<gene>
    <name evidence="3" type="ORF">HNR73_000682</name>
</gene>
<evidence type="ECO:0000259" key="2">
    <source>
        <dbReference type="Pfam" id="PF06259"/>
    </source>
</evidence>
<evidence type="ECO:0000313" key="3">
    <source>
        <dbReference type="EMBL" id="MBB6032835.1"/>
    </source>
</evidence>
<dbReference type="Pfam" id="PF06259">
    <property type="entry name" value="Abhydrolase_8"/>
    <property type="match status" value="1"/>
</dbReference>
<organism evidence="3 4">
    <name type="scientific">Phytomonospora endophytica</name>
    <dbReference type="NCBI Taxonomy" id="714109"/>
    <lineage>
        <taxon>Bacteria</taxon>
        <taxon>Bacillati</taxon>
        <taxon>Actinomycetota</taxon>
        <taxon>Actinomycetes</taxon>
        <taxon>Micromonosporales</taxon>
        <taxon>Micromonosporaceae</taxon>
        <taxon>Phytomonospora</taxon>
    </lineage>
</organism>
<dbReference type="Proteomes" id="UP000548476">
    <property type="component" value="Unassembled WGS sequence"/>
</dbReference>
<dbReference type="EMBL" id="JACHGT010000002">
    <property type="protein sequence ID" value="MBB6032835.1"/>
    <property type="molecule type" value="Genomic_DNA"/>
</dbReference>
<accession>A0A841FBU5</accession>
<dbReference type="InterPro" id="IPR029058">
    <property type="entry name" value="AB_hydrolase_fold"/>
</dbReference>
<feature type="coiled-coil region" evidence="1">
    <location>
        <begin position="227"/>
        <end position="261"/>
    </location>
</feature>
<reference evidence="3 4" key="1">
    <citation type="submission" date="2020-08" db="EMBL/GenBank/DDBJ databases">
        <title>Genomic Encyclopedia of Type Strains, Phase IV (KMG-IV): sequencing the most valuable type-strain genomes for metagenomic binning, comparative biology and taxonomic classification.</title>
        <authorList>
            <person name="Goeker M."/>
        </authorList>
    </citation>
    <scope>NUCLEOTIDE SEQUENCE [LARGE SCALE GENOMIC DNA]</scope>
    <source>
        <strain evidence="3 4">YIM 65646</strain>
    </source>
</reference>
<protein>
    <recommendedName>
        <fullName evidence="2">DUF1023 domain-containing protein</fullName>
    </recommendedName>
</protein>
<feature type="domain" description="DUF1023" evidence="2">
    <location>
        <begin position="298"/>
        <end position="471"/>
    </location>
</feature>
<keyword evidence="1" id="KW-0175">Coiled coil</keyword>
<evidence type="ECO:0000313" key="4">
    <source>
        <dbReference type="Proteomes" id="UP000548476"/>
    </source>
</evidence>
<dbReference type="AlphaFoldDB" id="A0A841FBU5"/>
<evidence type="ECO:0000256" key="1">
    <source>
        <dbReference type="SAM" id="Coils"/>
    </source>
</evidence>
<keyword evidence="4" id="KW-1185">Reference proteome</keyword>
<dbReference type="InterPro" id="IPR010427">
    <property type="entry name" value="DUF1023"/>
</dbReference>
<dbReference type="RefSeq" id="WP_184785770.1">
    <property type="nucleotide sequence ID" value="NZ_BONT01000018.1"/>
</dbReference>